<dbReference type="AlphaFoldDB" id="A0A179SQU4"/>
<accession>A0A179SQU4</accession>
<dbReference type="Pfam" id="PF10604">
    <property type="entry name" value="Polyketide_cyc2"/>
    <property type="match status" value="1"/>
</dbReference>
<keyword evidence="2" id="KW-1185">Reference proteome</keyword>
<dbReference type="Proteomes" id="UP000078534">
    <property type="component" value="Unassembled WGS sequence"/>
</dbReference>
<dbReference type="InterPro" id="IPR019587">
    <property type="entry name" value="Polyketide_cyclase/dehydratase"/>
</dbReference>
<proteinExistence type="predicted"/>
<name>A0A179SQU4_9BACI</name>
<dbReference type="EMBL" id="LWSG01000034">
    <property type="protein sequence ID" value="OAS84127.1"/>
    <property type="molecule type" value="Genomic_DNA"/>
</dbReference>
<sequence length="150" mass="16908">MSIRFEVKRTFHVSQEKAYKGLLDLEAAKHWMQGLVKIERLDDGPLHIGSEWKETRKMFGKEATEHFEVVGLEDQEKIVLRCDGTKGTTGKGEFVFTYILAPSADHTTITLYGEINGLTGLAKWFGKMMAGTFKSACAKDLDSLKSYLEK</sequence>
<evidence type="ECO:0000313" key="1">
    <source>
        <dbReference type="EMBL" id="OAS84127.1"/>
    </source>
</evidence>
<dbReference type="OrthoDB" id="4773254at2"/>
<dbReference type="InterPro" id="IPR023393">
    <property type="entry name" value="START-like_dom_sf"/>
</dbReference>
<gene>
    <name evidence="1" type="ORF">A6K24_08475</name>
</gene>
<dbReference type="Gene3D" id="3.30.530.20">
    <property type="match status" value="1"/>
</dbReference>
<evidence type="ECO:0000313" key="2">
    <source>
        <dbReference type="Proteomes" id="UP000078534"/>
    </source>
</evidence>
<comment type="caution">
    <text evidence="1">The sequence shown here is derived from an EMBL/GenBank/DDBJ whole genome shotgun (WGS) entry which is preliminary data.</text>
</comment>
<protein>
    <submittedName>
        <fullName evidence="1">Polyketide cyclase / dehydrase and lipid transport</fullName>
    </submittedName>
</protein>
<dbReference type="RefSeq" id="WP_066337297.1">
    <property type="nucleotide sequence ID" value="NZ_LWSG01000034.1"/>
</dbReference>
<dbReference type="SUPFAM" id="SSF55961">
    <property type="entry name" value="Bet v1-like"/>
    <property type="match status" value="1"/>
</dbReference>
<dbReference type="STRING" id="152268.A6K24_08475"/>
<reference evidence="2" key="1">
    <citation type="submission" date="2016-04" db="EMBL/GenBank/DDBJ databases">
        <authorList>
            <person name="Lyu Z."/>
            <person name="Lyu W."/>
        </authorList>
    </citation>
    <scope>NUCLEOTIDE SEQUENCE [LARGE SCALE GENOMIC DNA]</scope>
    <source>
        <strain evidence="2">C44</strain>
    </source>
</reference>
<organism evidence="1 2">
    <name type="scientific">Metabacillus litoralis</name>
    <dbReference type="NCBI Taxonomy" id="152268"/>
    <lineage>
        <taxon>Bacteria</taxon>
        <taxon>Bacillati</taxon>
        <taxon>Bacillota</taxon>
        <taxon>Bacilli</taxon>
        <taxon>Bacillales</taxon>
        <taxon>Bacillaceae</taxon>
        <taxon>Metabacillus</taxon>
    </lineage>
</organism>